<comment type="caution">
    <text evidence="3">The sequence shown here is derived from an EMBL/GenBank/DDBJ whole genome shotgun (WGS) entry which is preliminary data.</text>
</comment>
<keyword evidence="4" id="KW-1185">Reference proteome</keyword>
<dbReference type="AlphaFoldDB" id="A0A9P6BXW2"/>
<dbReference type="EMBL" id="MU151706">
    <property type="protein sequence ID" value="KAF9442089.1"/>
    <property type="molecule type" value="Genomic_DNA"/>
</dbReference>
<evidence type="ECO:0000313" key="3">
    <source>
        <dbReference type="EMBL" id="KAF9442089.1"/>
    </source>
</evidence>
<gene>
    <name evidence="3" type="ORF">P691DRAFT_509309</name>
</gene>
<protein>
    <recommendedName>
        <fullName evidence="2">Nephrocystin 3-like N-terminal domain-containing protein</fullName>
    </recommendedName>
</protein>
<proteinExistence type="predicted"/>
<dbReference type="InterPro" id="IPR056884">
    <property type="entry name" value="NPHP3-like_N"/>
</dbReference>
<evidence type="ECO:0000313" key="4">
    <source>
        <dbReference type="Proteomes" id="UP000807342"/>
    </source>
</evidence>
<feature type="non-terminal residue" evidence="3">
    <location>
        <position position="1"/>
    </location>
</feature>
<accession>A0A9P6BXW2</accession>
<dbReference type="OrthoDB" id="163438at2759"/>
<evidence type="ECO:0000259" key="2">
    <source>
        <dbReference type="Pfam" id="PF24883"/>
    </source>
</evidence>
<keyword evidence="1" id="KW-0677">Repeat</keyword>
<reference evidence="3" key="1">
    <citation type="submission" date="2020-11" db="EMBL/GenBank/DDBJ databases">
        <authorList>
            <consortium name="DOE Joint Genome Institute"/>
            <person name="Ahrendt S."/>
            <person name="Riley R."/>
            <person name="Andreopoulos W."/>
            <person name="Labutti K."/>
            <person name="Pangilinan J."/>
            <person name="Ruiz-Duenas F.J."/>
            <person name="Barrasa J.M."/>
            <person name="Sanchez-Garcia M."/>
            <person name="Camarero S."/>
            <person name="Miyauchi S."/>
            <person name="Serrano A."/>
            <person name="Linde D."/>
            <person name="Babiker R."/>
            <person name="Drula E."/>
            <person name="Ayuso-Fernandez I."/>
            <person name="Pacheco R."/>
            <person name="Padilla G."/>
            <person name="Ferreira P."/>
            <person name="Barriuso J."/>
            <person name="Kellner H."/>
            <person name="Castanera R."/>
            <person name="Alfaro M."/>
            <person name="Ramirez L."/>
            <person name="Pisabarro A.G."/>
            <person name="Kuo A."/>
            <person name="Tritt A."/>
            <person name="Lipzen A."/>
            <person name="He G."/>
            <person name="Yan M."/>
            <person name="Ng V."/>
            <person name="Cullen D."/>
            <person name="Martin F."/>
            <person name="Rosso M.-N."/>
            <person name="Henrissat B."/>
            <person name="Hibbett D."/>
            <person name="Martinez A.T."/>
            <person name="Grigoriev I.V."/>
        </authorList>
    </citation>
    <scope>NUCLEOTIDE SEQUENCE</scope>
    <source>
        <strain evidence="3">MF-IS2</strain>
    </source>
</reference>
<organism evidence="3 4">
    <name type="scientific">Macrolepiota fuliginosa MF-IS2</name>
    <dbReference type="NCBI Taxonomy" id="1400762"/>
    <lineage>
        <taxon>Eukaryota</taxon>
        <taxon>Fungi</taxon>
        <taxon>Dikarya</taxon>
        <taxon>Basidiomycota</taxon>
        <taxon>Agaricomycotina</taxon>
        <taxon>Agaricomycetes</taxon>
        <taxon>Agaricomycetidae</taxon>
        <taxon>Agaricales</taxon>
        <taxon>Agaricineae</taxon>
        <taxon>Agaricaceae</taxon>
        <taxon>Macrolepiota</taxon>
    </lineage>
</organism>
<feature type="domain" description="Nephrocystin 3-like N-terminal" evidence="2">
    <location>
        <begin position="1"/>
        <end position="142"/>
    </location>
</feature>
<dbReference type="Pfam" id="PF24883">
    <property type="entry name" value="NPHP3_N"/>
    <property type="match status" value="1"/>
</dbReference>
<dbReference type="Proteomes" id="UP000807342">
    <property type="component" value="Unassembled WGS sequence"/>
</dbReference>
<dbReference type="SUPFAM" id="SSF52540">
    <property type="entry name" value="P-loop containing nucleoside triphosphate hydrolases"/>
    <property type="match status" value="1"/>
</dbReference>
<name>A0A9P6BXW2_9AGAR</name>
<dbReference type="InterPro" id="IPR027417">
    <property type="entry name" value="P-loop_NTPase"/>
</dbReference>
<sequence>GVGKSAIAQTVAEDCRKEGWLGAAFFFSRSRGSDDPNRVIPSLVAQLFVTFPAYKALVSPLIIANPAILEHTLDVQFQKLIVEPLLQLKDRRLRAEPLLFLLDGLDECRGDTYQQQLIRLIAKFAALLNISDFPFVWIVTSRSEWHIRAEFYKFQCLREELVIDTPEAREDASILLRDGFAAIRNKYSNMFSKQASWPAEKQLSVIHSSVSGFIAIASSILQFIDTHEIPNPLVHLETSLSYLETPSLSMSSNPLDSVFMLYREILDSIPSKVLPITKKILFFLVLHGRNLPTQILANVLFIDQATFYASLYRLHSVLIIPSPEIAGELPMTFYHSSFLIFLENFYMNQGGTVIDPYPETYYVQWCKLWGWMGSNFSRESLLCMLFSFLGIINELISP</sequence>
<evidence type="ECO:0000256" key="1">
    <source>
        <dbReference type="ARBA" id="ARBA00022737"/>
    </source>
</evidence>